<proteinExistence type="predicted"/>
<evidence type="ECO:0000313" key="3">
    <source>
        <dbReference type="Proteomes" id="UP000050509"/>
    </source>
</evidence>
<evidence type="ECO:0000256" key="1">
    <source>
        <dbReference type="SAM" id="MobiDB-lite"/>
    </source>
</evidence>
<dbReference type="Proteomes" id="UP000050509">
    <property type="component" value="Unassembled WGS sequence"/>
</dbReference>
<protein>
    <recommendedName>
        <fullName evidence="4">Glycosyl transferase family 28 C-terminal domain-containing protein</fullName>
    </recommendedName>
</protein>
<dbReference type="EMBL" id="LJCR01000142">
    <property type="protein sequence ID" value="KPV53959.1"/>
    <property type="molecule type" value="Genomic_DNA"/>
</dbReference>
<accession>A0A0P9D7W0</accession>
<evidence type="ECO:0000313" key="2">
    <source>
        <dbReference type="EMBL" id="KPV53959.1"/>
    </source>
</evidence>
<gene>
    <name evidence="2" type="ORF">SE17_06615</name>
</gene>
<comment type="caution">
    <text evidence="2">The sequence shown here is derived from an EMBL/GenBank/DDBJ whole genome shotgun (WGS) entry which is preliminary data.</text>
</comment>
<evidence type="ECO:0008006" key="4">
    <source>
        <dbReference type="Google" id="ProtNLM"/>
    </source>
</evidence>
<dbReference type="AlphaFoldDB" id="A0A0P9D7W0"/>
<sequence>MKNIIGDVGGLGYAKPTNDTIDERRGRNDMQRVTSQSVTPRLMMYSQDGLGLGHMRRTTSIANQIVRANPDTAVMTMADSRLGQFFESSTNHDYLKLPSIVKAGPGDWRSGSPSPRPPPPTTGQPALP</sequence>
<organism evidence="2 3">
    <name type="scientific">Kouleothrix aurantiaca</name>
    <dbReference type="NCBI Taxonomy" id="186479"/>
    <lineage>
        <taxon>Bacteria</taxon>
        <taxon>Bacillati</taxon>
        <taxon>Chloroflexota</taxon>
        <taxon>Chloroflexia</taxon>
        <taxon>Chloroflexales</taxon>
        <taxon>Roseiflexineae</taxon>
        <taxon>Roseiflexaceae</taxon>
        <taxon>Kouleothrix</taxon>
    </lineage>
</organism>
<name>A0A0P9D7W0_9CHLR</name>
<feature type="region of interest" description="Disordered" evidence="1">
    <location>
        <begin position="101"/>
        <end position="128"/>
    </location>
</feature>
<feature type="compositionally biased region" description="Pro residues" evidence="1">
    <location>
        <begin position="114"/>
        <end position="128"/>
    </location>
</feature>
<reference evidence="2 3" key="1">
    <citation type="submission" date="2015-09" db="EMBL/GenBank/DDBJ databases">
        <title>Draft genome sequence of Kouleothrix aurantiaca JCM 19913.</title>
        <authorList>
            <person name="Hemp J."/>
        </authorList>
    </citation>
    <scope>NUCLEOTIDE SEQUENCE [LARGE SCALE GENOMIC DNA]</scope>
    <source>
        <strain evidence="2 3">COM-B</strain>
    </source>
</reference>
<keyword evidence="3" id="KW-1185">Reference proteome</keyword>